<evidence type="ECO:0000256" key="5">
    <source>
        <dbReference type="ARBA" id="ARBA00022989"/>
    </source>
</evidence>
<keyword evidence="5 8" id="KW-1133">Transmembrane helix</keyword>
<feature type="transmembrane region" description="Helical" evidence="8">
    <location>
        <begin position="316"/>
        <end position="337"/>
    </location>
</feature>
<keyword evidence="7" id="KW-0012">Acyltransferase</keyword>
<sequence>MNFVSYAFAALLLIVCLARLTVGRCKVEPAYNGVLLVASLVFYGWHIPSYLWVLLVSATIDFYAAMALERPDRSPPTRKAILAISLGTNLGLLGFFKYFGFALDNLQWVSEHVGLGFSRPAWQVVLPMGISFYTFQSMSYTIDVYRGHLRALPRFRDFILFIAFFPQLVAGPIVRATEFLPQMPRVRHIRWPVAATGLAFIIEGYFLKMVCADTLATYVNKYWEHGYRADGNSTVTLWLALLFSGQIFCDFAGYSQIARGCAYLLGYTLPINFRSPYIAGSFKNFWERWHITLSRWLRDYLYVPLGGNRVSARRTYVNLLLVMLLGGLWHGAAWTYVTWGGLHGAALAVERMLGLHRGLEQRPWWLRLGWGLVVQGVVLVAWVFFRSASFADALQFLRNIAKFETVPMNWEMWTALVFLAPVAIGHAWTWLVEHRWVKPLTPARRAVLTGVLLYAILSAYGSSNAFIYFQF</sequence>
<dbReference type="Proteomes" id="UP000076079">
    <property type="component" value="Chromosome"/>
</dbReference>
<keyword evidence="3 7" id="KW-1003">Cell membrane</keyword>
<feature type="transmembrane region" description="Helical" evidence="8">
    <location>
        <begin position="189"/>
        <end position="207"/>
    </location>
</feature>
<dbReference type="AlphaFoldDB" id="A0A143PN37"/>
<evidence type="ECO:0000256" key="1">
    <source>
        <dbReference type="ARBA" id="ARBA00004651"/>
    </source>
</evidence>
<evidence type="ECO:0000256" key="4">
    <source>
        <dbReference type="ARBA" id="ARBA00022692"/>
    </source>
</evidence>
<dbReference type="InterPro" id="IPR028362">
    <property type="entry name" value="AlgI"/>
</dbReference>
<feature type="transmembrane region" description="Helical" evidence="8">
    <location>
        <begin position="451"/>
        <end position="469"/>
    </location>
</feature>
<feature type="transmembrane region" description="Helical" evidence="8">
    <location>
        <begin position="412"/>
        <end position="431"/>
    </location>
</feature>
<dbReference type="Pfam" id="PF03062">
    <property type="entry name" value="MBOAT"/>
    <property type="match status" value="1"/>
</dbReference>
<dbReference type="GO" id="GO:0016746">
    <property type="term" value="F:acyltransferase activity"/>
    <property type="evidence" value="ECO:0007669"/>
    <property type="project" value="UniProtKB-KW"/>
</dbReference>
<comment type="similarity">
    <text evidence="2 7">Belongs to the membrane-bound acyltransferase family.</text>
</comment>
<name>A0A143PN37_LUTPR</name>
<dbReference type="PIRSF" id="PIRSF016636">
    <property type="entry name" value="AlgI_DltB"/>
    <property type="match status" value="1"/>
</dbReference>
<dbReference type="PANTHER" id="PTHR13285">
    <property type="entry name" value="ACYLTRANSFERASE"/>
    <property type="match status" value="1"/>
</dbReference>
<proteinExistence type="inferred from homology"/>
<dbReference type="GO" id="GO:0042121">
    <property type="term" value="P:alginic acid biosynthetic process"/>
    <property type="evidence" value="ECO:0007669"/>
    <property type="project" value="InterPro"/>
</dbReference>
<keyword evidence="4 8" id="KW-0812">Transmembrane</keyword>
<dbReference type="InterPro" id="IPR004299">
    <property type="entry name" value="MBOAT_fam"/>
</dbReference>
<keyword evidence="7" id="KW-0808">Transferase</keyword>
<evidence type="ECO:0000256" key="6">
    <source>
        <dbReference type="ARBA" id="ARBA00023136"/>
    </source>
</evidence>
<dbReference type="InterPro" id="IPR024194">
    <property type="entry name" value="Ac/AlaTfrase_AlgI/DltB"/>
</dbReference>
<gene>
    <name evidence="9" type="ORF">LuPra_03275</name>
</gene>
<dbReference type="EMBL" id="CP015136">
    <property type="protein sequence ID" value="AMY10047.1"/>
    <property type="molecule type" value="Genomic_DNA"/>
</dbReference>
<evidence type="ECO:0000256" key="8">
    <source>
        <dbReference type="SAM" id="Phobius"/>
    </source>
</evidence>
<reference evidence="9 10" key="1">
    <citation type="journal article" date="2016" name="Genome Announc.">
        <title>First Complete Genome Sequence of a Subdivision 6 Acidobacterium Strain.</title>
        <authorList>
            <person name="Huang S."/>
            <person name="Vieira S."/>
            <person name="Bunk B."/>
            <person name="Riedel T."/>
            <person name="Sproer C."/>
            <person name="Overmann J."/>
        </authorList>
    </citation>
    <scope>NUCLEOTIDE SEQUENCE [LARGE SCALE GENOMIC DNA]</scope>
    <source>
        <strain evidence="10">DSM 100886 HEG_-6_39</strain>
    </source>
</reference>
<feature type="transmembrane region" description="Helical" evidence="8">
    <location>
        <begin position="364"/>
        <end position="385"/>
    </location>
</feature>
<dbReference type="KEGG" id="abac:LuPra_03275"/>
<feature type="transmembrane region" description="Helical" evidence="8">
    <location>
        <begin position="158"/>
        <end position="177"/>
    </location>
</feature>
<evidence type="ECO:0000313" key="10">
    <source>
        <dbReference type="Proteomes" id="UP000076079"/>
    </source>
</evidence>
<feature type="transmembrane region" description="Helical" evidence="8">
    <location>
        <begin position="80"/>
        <end position="101"/>
    </location>
</feature>
<organism evidence="9 10">
    <name type="scientific">Luteitalea pratensis</name>
    <dbReference type="NCBI Taxonomy" id="1855912"/>
    <lineage>
        <taxon>Bacteria</taxon>
        <taxon>Pseudomonadati</taxon>
        <taxon>Acidobacteriota</taxon>
        <taxon>Vicinamibacteria</taxon>
        <taxon>Vicinamibacterales</taxon>
        <taxon>Vicinamibacteraceae</taxon>
        <taxon>Luteitalea</taxon>
    </lineage>
</organism>
<keyword evidence="6 7" id="KW-0472">Membrane</keyword>
<comment type="subcellular location">
    <subcellularLocation>
        <location evidence="1">Cell membrane</location>
        <topology evidence="1">Multi-pass membrane protein</topology>
    </subcellularLocation>
</comment>
<dbReference type="PIRSF" id="PIRSF500217">
    <property type="entry name" value="AlgI"/>
    <property type="match status" value="1"/>
</dbReference>
<dbReference type="PATRIC" id="fig|1813736.3.peg.3481"/>
<dbReference type="InterPro" id="IPR051085">
    <property type="entry name" value="MB_O-acyltransferase"/>
</dbReference>
<feature type="transmembrane region" description="Helical" evidence="8">
    <location>
        <begin position="47"/>
        <end position="68"/>
    </location>
</feature>
<feature type="transmembrane region" description="Helical" evidence="8">
    <location>
        <begin position="121"/>
        <end position="138"/>
    </location>
</feature>
<dbReference type="OrthoDB" id="9805788at2"/>
<dbReference type="GO" id="GO:0005886">
    <property type="term" value="C:plasma membrane"/>
    <property type="evidence" value="ECO:0007669"/>
    <property type="project" value="UniProtKB-SubCell"/>
</dbReference>
<evidence type="ECO:0000256" key="2">
    <source>
        <dbReference type="ARBA" id="ARBA00010323"/>
    </source>
</evidence>
<reference evidence="10" key="2">
    <citation type="submission" date="2016-04" db="EMBL/GenBank/DDBJ databases">
        <title>First Complete Genome Sequence of a Subdivision 6 Acidobacterium.</title>
        <authorList>
            <person name="Huang S."/>
            <person name="Vieira S."/>
            <person name="Bunk B."/>
            <person name="Riedel T."/>
            <person name="Sproeer C."/>
            <person name="Overmann J."/>
        </authorList>
    </citation>
    <scope>NUCLEOTIDE SEQUENCE [LARGE SCALE GENOMIC DNA]</scope>
    <source>
        <strain evidence="10">DSM 100886 HEG_-6_39</strain>
    </source>
</reference>
<evidence type="ECO:0000313" key="9">
    <source>
        <dbReference type="EMBL" id="AMY10047.1"/>
    </source>
</evidence>
<dbReference type="STRING" id="1855912.LuPra_03275"/>
<keyword evidence="10" id="KW-1185">Reference proteome</keyword>
<protein>
    <submittedName>
        <fullName evidence="9">D-alanyl-lipoteichoic acid biosynthesis protein DltB</fullName>
    </submittedName>
</protein>
<evidence type="ECO:0000256" key="3">
    <source>
        <dbReference type="ARBA" id="ARBA00022475"/>
    </source>
</evidence>
<dbReference type="PANTHER" id="PTHR13285:SF18">
    <property type="entry name" value="PROTEIN-CYSTEINE N-PALMITOYLTRANSFERASE RASP"/>
    <property type="match status" value="1"/>
</dbReference>
<evidence type="ECO:0000256" key="7">
    <source>
        <dbReference type="PIRNR" id="PIRNR016636"/>
    </source>
</evidence>
<accession>A0A143PN37</accession>
<dbReference type="RefSeq" id="WP_110171730.1">
    <property type="nucleotide sequence ID" value="NZ_CP015136.1"/>
</dbReference>